<name>A0AAX4NIW8_9ARCH</name>
<keyword evidence="10" id="KW-1185">Reference proteome</keyword>
<dbReference type="CDD" id="cd00165">
    <property type="entry name" value="S4"/>
    <property type="match status" value="1"/>
</dbReference>
<evidence type="ECO:0000313" key="9">
    <source>
        <dbReference type="EMBL" id="WYY00685.1"/>
    </source>
</evidence>
<dbReference type="GO" id="GO:0022627">
    <property type="term" value="C:cytosolic small ribosomal subunit"/>
    <property type="evidence" value="ECO:0007669"/>
    <property type="project" value="TreeGrafter"/>
</dbReference>
<dbReference type="InterPro" id="IPR036986">
    <property type="entry name" value="S4_RNA-bd_sf"/>
</dbReference>
<evidence type="ECO:0000256" key="4">
    <source>
        <dbReference type="ARBA" id="ARBA00022980"/>
    </source>
</evidence>
<feature type="domain" description="Small ribosomal subunit protein eS4 central region" evidence="8">
    <location>
        <begin position="93"/>
        <end position="165"/>
    </location>
</feature>
<evidence type="ECO:0000256" key="5">
    <source>
        <dbReference type="ARBA" id="ARBA00023274"/>
    </source>
</evidence>
<evidence type="ECO:0000259" key="8">
    <source>
        <dbReference type="Pfam" id="PF00900"/>
    </source>
</evidence>
<evidence type="ECO:0000256" key="1">
    <source>
        <dbReference type="ARBA" id="ARBA00007500"/>
    </source>
</evidence>
<dbReference type="InterPro" id="IPR041982">
    <property type="entry name" value="Ribosomal_eS4_KOW"/>
</dbReference>
<dbReference type="PIRSF" id="PIRSF002116">
    <property type="entry name" value="Ribosomal_S4"/>
    <property type="match status" value="1"/>
</dbReference>
<evidence type="ECO:0000256" key="2">
    <source>
        <dbReference type="ARBA" id="ARBA00022730"/>
    </source>
</evidence>
<keyword evidence="2" id="KW-0699">rRNA-binding</keyword>
<dbReference type="InterPro" id="IPR013845">
    <property type="entry name" value="Ribosomal_eS4_central_region"/>
</dbReference>
<dbReference type="HAMAP" id="MF_00485">
    <property type="entry name" value="Ribosomal_eS4"/>
    <property type="match status" value="1"/>
</dbReference>
<dbReference type="Gene3D" id="3.10.290.10">
    <property type="entry name" value="RNA-binding S4 domain"/>
    <property type="match status" value="1"/>
</dbReference>
<comment type="similarity">
    <text evidence="1 7">Belongs to the eukaryotic ribosomal protein eS4 family.</text>
</comment>
<dbReference type="CDD" id="cd06087">
    <property type="entry name" value="KOW_RPS4"/>
    <property type="match status" value="1"/>
</dbReference>
<protein>
    <recommendedName>
        <fullName evidence="6 7">Small ribosomal subunit protein eS4</fullName>
    </recommendedName>
</protein>
<dbReference type="InterPro" id="IPR000876">
    <property type="entry name" value="Ribosomal_eS4"/>
</dbReference>
<dbReference type="AlphaFoldDB" id="A0AAX4NIW8"/>
<dbReference type="InterPro" id="IPR038237">
    <property type="entry name" value="Ribosomal_eS4_central_sf"/>
</dbReference>
<dbReference type="Gene3D" id="2.40.50.740">
    <property type="match status" value="1"/>
</dbReference>
<evidence type="ECO:0000256" key="6">
    <source>
        <dbReference type="ARBA" id="ARBA00035272"/>
    </source>
</evidence>
<dbReference type="Pfam" id="PF00900">
    <property type="entry name" value="Ribosomal_S4e"/>
    <property type="match status" value="1"/>
</dbReference>
<sequence>MITKTKRQMVSREVKIPRKVHFWGATPAPGKHNAVDSIPLLTALRDYLKIGDKEREVTRILNGKFVKVDGKIVKERRYPIGFMDVVSIEGQEHDYRVLYDNKGRLTLTEDMQKNAGTKLAKVEDKKTIRGGKIQLILHDGQNIVTEDQGIKSGDVLVLKIPEKQILHTLKFQVGNKAFLTGGSHVGKVVTVKKIEIKESSHANMIHFEEGFATITDYVFIIGTPKFTFEFNEVAQ</sequence>
<keyword evidence="3 7" id="KW-0694">RNA-binding</keyword>
<dbReference type="Proteomes" id="UP001451606">
    <property type="component" value="Chromosome"/>
</dbReference>
<keyword evidence="4 7" id="KW-0689">Ribosomal protein</keyword>
<dbReference type="RefSeq" id="WP_393971019.1">
    <property type="nucleotide sequence ID" value="NZ_CP133772.1"/>
</dbReference>
<dbReference type="Gene3D" id="2.30.30.30">
    <property type="match status" value="1"/>
</dbReference>
<dbReference type="NCBIfam" id="NF003312">
    <property type="entry name" value="PRK04313.1"/>
    <property type="match status" value="1"/>
</dbReference>
<gene>
    <name evidence="7" type="primary">rps4e</name>
    <name evidence="9" type="ORF">OXIME_001266</name>
</gene>
<evidence type="ECO:0000256" key="3">
    <source>
        <dbReference type="ARBA" id="ARBA00022884"/>
    </source>
</evidence>
<dbReference type="PROSITE" id="PS50889">
    <property type="entry name" value="S4"/>
    <property type="match status" value="1"/>
</dbReference>
<accession>A0AAX4NIW8</accession>
<dbReference type="PANTHER" id="PTHR11581">
    <property type="entry name" value="30S/40S RIBOSOMAL PROTEIN S4"/>
    <property type="match status" value="1"/>
</dbReference>
<proteinExistence type="inferred from homology"/>
<organism evidence="9 10">
    <name type="scientific">Oxyplasma meridianum</name>
    <dbReference type="NCBI Taxonomy" id="3073602"/>
    <lineage>
        <taxon>Archaea</taxon>
        <taxon>Methanobacteriati</taxon>
        <taxon>Thermoplasmatota</taxon>
        <taxon>Thermoplasmata</taxon>
        <taxon>Thermoplasmatales</taxon>
        <taxon>Thermoplasmataceae</taxon>
        <taxon>Oxyplasma</taxon>
    </lineage>
</organism>
<dbReference type="PANTHER" id="PTHR11581:SF0">
    <property type="entry name" value="SMALL RIBOSOMAL SUBUNIT PROTEIN ES4"/>
    <property type="match status" value="1"/>
</dbReference>
<evidence type="ECO:0000313" key="10">
    <source>
        <dbReference type="Proteomes" id="UP001451606"/>
    </source>
</evidence>
<dbReference type="GO" id="GO:0003735">
    <property type="term" value="F:structural constituent of ribosome"/>
    <property type="evidence" value="ECO:0007669"/>
    <property type="project" value="InterPro"/>
</dbReference>
<dbReference type="KEGG" id="omr:OXIME_001266"/>
<keyword evidence="5 7" id="KW-0687">Ribonucleoprotein</keyword>
<dbReference type="GeneID" id="95968003"/>
<dbReference type="GO" id="GO:0006412">
    <property type="term" value="P:translation"/>
    <property type="evidence" value="ECO:0007669"/>
    <property type="project" value="UniProtKB-UniRule"/>
</dbReference>
<dbReference type="SUPFAM" id="SSF55174">
    <property type="entry name" value="Alpha-L RNA-binding motif"/>
    <property type="match status" value="1"/>
</dbReference>
<evidence type="ECO:0000256" key="7">
    <source>
        <dbReference type="HAMAP-Rule" id="MF_00485"/>
    </source>
</evidence>
<dbReference type="GO" id="GO:0019843">
    <property type="term" value="F:rRNA binding"/>
    <property type="evidence" value="ECO:0007669"/>
    <property type="project" value="UniProtKB-KW"/>
</dbReference>
<dbReference type="EMBL" id="CP133772">
    <property type="protein sequence ID" value="WYY00685.1"/>
    <property type="molecule type" value="Genomic_DNA"/>
</dbReference>
<reference evidence="9 10" key="1">
    <citation type="submission" date="2023-09" db="EMBL/GenBank/DDBJ databases">
        <authorList>
            <person name="Golyshina O.V."/>
            <person name="Lunev E.A."/>
            <person name="Bargiela R."/>
            <person name="Gaines M.C."/>
            <person name="Daum B."/>
            <person name="Bale N.J."/>
            <person name="Koenen M."/>
            <person name="Sinninghe Damst J.S."/>
            <person name="Yakimov M."/>
            <person name="Golyshin P.N."/>
        </authorList>
    </citation>
    <scope>NUCLEOTIDE SEQUENCE [LARGE SCALE GENOMIC DNA]</scope>
    <source>
        <strain evidence="9 10">M1</strain>
    </source>
</reference>
<dbReference type="InterPro" id="IPR014722">
    <property type="entry name" value="Rib_uL2_dom2"/>
</dbReference>